<dbReference type="InterPro" id="IPR000760">
    <property type="entry name" value="Inositol_monophosphatase-like"/>
</dbReference>
<evidence type="ECO:0000313" key="1">
    <source>
        <dbReference type="EMBL" id="MBR0799492.1"/>
    </source>
</evidence>
<evidence type="ECO:0008006" key="3">
    <source>
        <dbReference type="Google" id="ProtNLM"/>
    </source>
</evidence>
<sequence length="314" mass="33431">MKEFLIGLAEHVRAELLRYVGKGLARRIDGYSPGGDAQFDVDTIAEGAAVAYARDHAPWALAIYTEDQQLIETGPNPRSLLVIDPIDGTRPTSAGLEMGMISIAHATMRNGTAIFDDVDAALMLEIKGGGLIYGDISSGLSSRGFPNPLPRLGANTAINKMFWSIELNGHPMNLMAQAYGTLVDASANTGGIFIFNSATFSISRIITGQLDAYVDIGNRLLKDHPQTEAAFRAVGHGSILHLFPYDIAAAAFLAKLAGVIITDAYGRDLGPTDLTDISPANQQSCIAACTRELHANLLAAIDWRLCPSCMVAAS</sequence>
<dbReference type="Gene3D" id="3.40.190.80">
    <property type="match status" value="1"/>
</dbReference>
<dbReference type="RefSeq" id="WP_212494292.1">
    <property type="nucleotide sequence ID" value="NZ_JAFCJH010000039.1"/>
</dbReference>
<protein>
    <recommendedName>
        <fullName evidence="3">Inorganic polyphosphate kinase</fullName>
    </recommendedName>
</protein>
<reference evidence="2" key="1">
    <citation type="journal article" date="2021" name="ISME J.">
        <title>Evolutionary origin and ecological implication of a unique nif island in free-living Bradyrhizobium lineages.</title>
        <authorList>
            <person name="Tao J."/>
        </authorList>
    </citation>
    <scope>NUCLEOTIDE SEQUENCE [LARGE SCALE GENOMIC DNA]</scope>
    <source>
        <strain evidence="2">SZCCT0434</strain>
    </source>
</reference>
<organism evidence="1 2">
    <name type="scientific">Bradyrhizobium jicamae</name>
    <dbReference type="NCBI Taxonomy" id="280332"/>
    <lineage>
        <taxon>Bacteria</taxon>
        <taxon>Pseudomonadati</taxon>
        <taxon>Pseudomonadota</taxon>
        <taxon>Alphaproteobacteria</taxon>
        <taxon>Hyphomicrobiales</taxon>
        <taxon>Nitrobacteraceae</taxon>
        <taxon>Bradyrhizobium</taxon>
    </lineage>
</organism>
<dbReference type="SUPFAM" id="SSF56655">
    <property type="entry name" value="Carbohydrate phosphatase"/>
    <property type="match status" value="1"/>
</dbReference>
<name>A0ABS5FRP8_9BRAD</name>
<dbReference type="Pfam" id="PF00459">
    <property type="entry name" value="Inositol_P"/>
    <property type="match status" value="1"/>
</dbReference>
<comment type="caution">
    <text evidence="1">The sequence shown here is derived from an EMBL/GenBank/DDBJ whole genome shotgun (WGS) entry which is preliminary data.</text>
</comment>
<dbReference type="Gene3D" id="3.30.540.10">
    <property type="entry name" value="Fructose-1,6-Bisphosphatase, subunit A, domain 1"/>
    <property type="match status" value="1"/>
</dbReference>
<dbReference type="EMBL" id="JAFCJH010000039">
    <property type="protein sequence ID" value="MBR0799492.1"/>
    <property type="molecule type" value="Genomic_DNA"/>
</dbReference>
<gene>
    <name evidence="1" type="ORF">JQ615_29390</name>
</gene>
<evidence type="ECO:0000313" key="2">
    <source>
        <dbReference type="Proteomes" id="UP001315278"/>
    </source>
</evidence>
<keyword evidence="2" id="KW-1185">Reference proteome</keyword>
<dbReference type="Proteomes" id="UP001315278">
    <property type="component" value="Unassembled WGS sequence"/>
</dbReference>
<proteinExistence type="predicted"/>
<accession>A0ABS5FRP8</accession>